<protein>
    <submittedName>
        <fullName evidence="1">Uncharacterized protein</fullName>
    </submittedName>
</protein>
<evidence type="ECO:0000313" key="1">
    <source>
        <dbReference type="EMBL" id="KKM22827.1"/>
    </source>
</evidence>
<name>A0A0F9I5L9_9ZZZZ</name>
<feature type="non-terminal residue" evidence="1">
    <location>
        <position position="1"/>
    </location>
</feature>
<organism evidence="1">
    <name type="scientific">marine sediment metagenome</name>
    <dbReference type="NCBI Taxonomy" id="412755"/>
    <lineage>
        <taxon>unclassified sequences</taxon>
        <taxon>metagenomes</taxon>
        <taxon>ecological metagenomes</taxon>
    </lineage>
</organism>
<comment type="caution">
    <text evidence="1">The sequence shown here is derived from an EMBL/GenBank/DDBJ whole genome shotgun (WGS) entry which is preliminary data.</text>
</comment>
<reference evidence="1" key="1">
    <citation type="journal article" date="2015" name="Nature">
        <title>Complex archaea that bridge the gap between prokaryotes and eukaryotes.</title>
        <authorList>
            <person name="Spang A."/>
            <person name="Saw J.H."/>
            <person name="Jorgensen S.L."/>
            <person name="Zaremba-Niedzwiedzka K."/>
            <person name="Martijn J."/>
            <person name="Lind A.E."/>
            <person name="van Eijk R."/>
            <person name="Schleper C."/>
            <person name="Guy L."/>
            <person name="Ettema T.J."/>
        </authorList>
    </citation>
    <scope>NUCLEOTIDE SEQUENCE</scope>
</reference>
<sequence length="30" mass="3616">MLERFQEEWDARQKKIDEALRKLRGEGVSP</sequence>
<proteinExistence type="predicted"/>
<dbReference type="AlphaFoldDB" id="A0A0F9I5L9"/>
<accession>A0A0F9I5L9</accession>
<dbReference type="EMBL" id="LAZR01013253">
    <property type="protein sequence ID" value="KKM22827.1"/>
    <property type="molecule type" value="Genomic_DNA"/>
</dbReference>
<gene>
    <name evidence="1" type="ORF">LCGC14_1621410</name>
</gene>